<gene>
    <name evidence="5" type="ordered locus">Tpau_1390</name>
</gene>
<dbReference type="InterPro" id="IPR017853">
    <property type="entry name" value="GH"/>
</dbReference>
<sequence>MTPPAGPGPHRDSTPWWKDATFYQIYPRSFSDSNGDGVGDLRGVIDRLGYLELLGIDALWLSPVMRSPMADHGYDVSDPRDIDPLFGDLQDMDDLIREAHARRIRVTMDLVPNHTSDQHPWFRAALASGPGSPERDRYIFRDGRGPNGDLPPNNWPSIFGGPAWHRVTEADGRPGQWYLHIFAPEQPDLNWENDDVFEDLAATLRFWLGRGVDGFRIDVAHGMAKPAGLPDMDLANNQIMDNDENDLRFNDPGVHAIHRRIRAVMNEFPDRVTIGEIWVKDNDRFAEYIRPDELHLGFNFRLAEAAWDVREIRDAIDNSLIAVESVGGTATWTLSNHDVPREVTRFGGGAVGQARARAMILVELALPGTAFLYNGSELGLPNVDLPDEALQDPTWERSGHTERGRDGCRVPLPWQGTTPPYGFSTNPDTWLPMPDDWTDLTAEAELEDLRSTLTLYRTALELRRTRPEFRGDAIEWYGSPRPGTAAFRRVGGRLTCVVNASDTPVELPEGELILASASLVDGLLPPDAACWLA</sequence>
<dbReference type="STRING" id="521096.Tpau_1390"/>
<evidence type="ECO:0000313" key="6">
    <source>
        <dbReference type="Proteomes" id="UP000001213"/>
    </source>
</evidence>
<feature type="compositionally biased region" description="Polar residues" evidence="3">
    <location>
        <begin position="415"/>
        <end position="424"/>
    </location>
</feature>
<keyword evidence="6" id="KW-1185">Reference proteome</keyword>
<evidence type="ECO:0000256" key="2">
    <source>
        <dbReference type="ARBA" id="ARBA00023180"/>
    </source>
</evidence>
<dbReference type="KEGG" id="tpr:Tpau_1390"/>
<evidence type="ECO:0000259" key="4">
    <source>
        <dbReference type="SMART" id="SM00642"/>
    </source>
</evidence>
<feature type="compositionally biased region" description="Basic and acidic residues" evidence="3">
    <location>
        <begin position="395"/>
        <end position="408"/>
    </location>
</feature>
<dbReference type="FunFam" id="3.90.400.10:FF:000001">
    <property type="entry name" value="Maltase A3, isoform A"/>
    <property type="match status" value="1"/>
</dbReference>
<dbReference type="CAZy" id="GH13">
    <property type="family name" value="Glycoside Hydrolase Family 13"/>
</dbReference>
<evidence type="ECO:0000256" key="1">
    <source>
        <dbReference type="ARBA" id="ARBA00008061"/>
    </source>
</evidence>
<proteinExistence type="inferred from homology"/>
<dbReference type="SMART" id="SM00642">
    <property type="entry name" value="Aamy"/>
    <property type="match status" value="1"/>
</dbReference>
<dbReference type="InterPro" id="IPR006047">
    <property type="entry name" value="GH13_cat_dom"/>
</dbReference>
<dbReference type="PANTHER" id="PTHR10357:SF179">
    <property type="entry name" value="NEUTRAL AND BASIC AMINO ACID TRANSPORT PROTEIN RBAT"/>
    <property type="match status" value="1"/>
</dbReference>
<dbReference type="eggNOG" id="COG0366">
    <property type="taxonomic scope" value="Bacteria"/>
</dbReference>
<dbReference type="HOGENOM" id="CLU_006462_2_3_11"/>
<dbReference type="SUPFAM" id="SSF51445">
    <property type="entry name" value="(Trans)glycosidases"/>
    <property type="match status" value="1"/>
</dbReference>
<dbReference type="RefSeq" id="WP_013126056.1">
    <property type="nucleotide sequence ID" value="NC_014158.1"/>
</dbReference>
<dbReference type="InterPro" id="IPR045857">
    <property type="entry name" value="O16G_dom_2"/>
</dbReference>
<dbReference type="GO" id="GO:0009313">
    <property type="term" value="P:oligosaccharide catabolic process"/>
    <property type="evidence" value="ECO:0007669"/>
    <property type="project" value="TreeGrafter"/>
</dbReference>
<dbReference type="Pfam" id="PF00128">
    <property type="entry name" value="Alpha-amylase"/>
    <property type="match status" value="1"/>
</dbReference>
<keyword evidence="2" id="KW-0325">Glycoprotein</keyword>
<feature type="region of interest" description="Disordered" evidence="3">
    <location>
        <begin position="395"/>
        <end position="424"/>
    </location>
</feature>
<protein>
    <submittedName>
        <fullName evidence="5">Alpha amylase catalytic region</fullName>
    </submittedName>
</protein>
<dbReference type="AlphaFoldDB" id="D5UWZ6"/>
<dbReference type="Gene3D" id="3.90.400.10">
    <property type="entry name" value="Oligo-1,6-glucosidase, Domain 2"/>
    <property type="match status" value="1"/>
</dbReference>
<organism evidence="5 6">
    <name type="scientific">Tsukamurella paurometabola (strain ATCC 8368 / DSM 20162 / CCUG 35730 / CIP 100753 / JCM 10117 / KCTC 9821 / NBRC 16120 / NCIMB 702349 / NCTC 13040)</name>
    <name type="common">Corynebacterium paurometabolum</name>
    <dbReference type="NCBI Taxonomy" id="521096"/>
    <lineage>
        <taxon>Bacteria</taxon>
        <taxon>Bacillati</taxon>
        <taxon>Actinomycetota</taxon>
        <taxon>Actinomycetes</taxon>
        <taxon>Mycobacteriales</taxon>
        <taxon>Tsukamurellaceae</taxon>
        <taxon>Tsukamurella</taxon>
    </lineage>
</organism>
<dbReference type="Gene3D" id="3.20.20.80">
    <property type="entry name" value="Glycosidases"/>
    <property type="match status" value="2"/>
</dbReference>
<reference evidence="6" key="1">
    <citation type="submission" date="2010-03" db="EMBL/GenBank/DDBJ databases">
        <title>The complete chromosome of Tsukamurella paurometabola DSM 20162.</title>
        <authorList>
            <consortium name="US DOE Joint Genome Institute (JGI-PGF)"/>
            <person name="Lucas S."/>
            <person name="Copeland A."/>
            <person name="Lapidus A."/>
            <person name="Glavina del Rio T."/>
            <person name="Dalin E."/>
            <person name="Tice H."/>
            <person name="Bruce D."/>
            <person name="Goodwin L."/>
            <person name="Pitluck S."/>
            <person name="Kyrpides N."/>
            <person name="Mavromatis K."/>
            <person name="Ivanova N."/>
            <person name="Mikhailova N."/>
            <person name="Munk A.C."/>
            <person name="Brettin T."/>
            <person name="Detter J.C."/>
            <person name="Tapia R."/>
            <person name="Han C."/>
            <person name="Larimer F."/>
            <person name="Land M."/>
            <person name="Hauser L."/>
            <person name="Markowitz V."/>
            <person name="Cheng J.-F."/>
            <person name="Hugenholtz P."/>
            <person name="Woyke T."/>
            <person name="Wu D."/>
            <person name="Jando M."/>
            <person name="Brambilla E."/>
            <person name="Klenk H.-P."/>
            <person name="Eisen J.A."/>
        </authorList>
    </citation>
    <scope>NUCLEOTIDE SEQUENCE [LARGE SCALE GENOMIC DNA]</scope>
    <source>
        <strain evidence="6">ATCC 8368 / DSM 20162 / CCUG 35730 / CIP 100753 / JCM 10117 / KCTC 9821 / NBRC 16120 / NCIMB 702349 / NCTC 13040</strain>
    </source>
</reference>
<dbReference type="GO" id="GO:0004556">
    <property type="term" value="F:alpha-amylase activity"/>
    <property type="evidence" value="ECO:0007669"/>
    <property type="project" value="TreeGrafter"/>
</dbReference>
<evidence type="ECO:0000256" key="3">
    <source>
        <dbReference type="SAM" id="MobiDB-lite"/>
    </source>
</evidence>
<accession>D5UWZ6</accession>
<name>D5UWZ6_TSUPD</name>
<reference evidence="5 6" key="2">
    <citation type="journal article" date="2011" name="Stand. Genomic Sci.">
        <title>Complete genome sequence of Tsukamurella paurometabola type strain (no. 33).</title>
        <authorList>
            <person name="Munk A.C."/>
            <person name="Lapidus A."/>
            <person name="Lucas S."/>
            <person name="Nolan M."/>
            <person name="Tice H."/>
            <person name="Cheng J.F."/>
            <person name="Del Rio T.G."/>
            <person name="Goodwin L."/>
            <person name="Pitluck S."/>
            <person name="Liolios K."/>
            <person name="Huntemann M."/>
            <person name="Ivanova N."/>
            <person name="Mavromatis K."/>
            <person name="Mikhailova N."/>
            <person name="Pati A."/>
            <person name="Chen A."/>
            <person name="Palaniappan K."/>
            <person name="Tapia R."/>
            <person name="Han C."/>
            <person name="Land M."/>
            <person name="Hauser L."/>
            <person name="Chang Y.J."/>
            <person name="Jeffries C.D."/>
            <person name="Brettin T."/>
            <person name="Yasawong M."/>
            <person name="Brambilla E.M."/>
            <person name="Rohde M."/>
            <person name="Sikorski J."/>
            <person name="Goker M."/>
            <person name="Detter J.C."/>
            <person name="Woyke T."/>
            <person name="Bristow J."/>
            <person name="Eisen J.A."/>
            <person name="Markowitz V."/>
            <person name="Hugenholtz P."/>
            <person name="Kyrpides N.C."/>
            <person name="Klenk H.P."/>
        </authorList>
    </citation>
    <scope>NUCLEOTIDE SEQUENCE [LARGE SCALE GENOMIC DNA]</scope>
    <source>
        <strain evidence="6">ATCC 8368 / DSM 20162 / CCUG 35730 / CIP 100753 / JCM 10117 / KCTC 9821 / NBRC 16120 / NCIMB 702349 / NCTC 13040</strain>
    </source>
</reference>
<dbReference type="GO" id="GO:0016853">
    <property type="term" value="F:isomerase activity"/>
    <property type="evidence" value="ECO:0007669"/>
    <property type="project" value="UniProtKB-KW"/>
</dbReference>
<evidence type="ECO:0000313" key="5">
    <source>
        <dbReference type="EMBL" id="ADG78018.1"/>
    </source>
</evidence>
<dbReference type="CDD" id="cd11332">
    <property type="entry name" value="AmyAc_OligoGlu_TS"/>
    <property type="match status" value="1"/>
</dbReference>
<dbReference type="Proteomes" id="UP000001213">
    <property type="component" value="Chromosome"/>
</dbReference>
<dbReference type="EMBL" id="CP001966">
    <property type="protein sequence ID" value="ADG78018.1"/>
    <property type="molecule type" value="Genomic_DNA"/>
</dbReference>
<feature type="domain" description="Glycosyl hydrolase family 13 catalytic" evidence="4">
    <location>
        <begin position="24"/>
        <end position="409"/>
    </location>
</feature>
<comment type="similarity">
    <text evidence="1">Belongs to the glycosyl hydrolase 13 family.</text>
</comment>
<dbReference type="PANTHER" id="PTHR10357">
    <property type="entry name" value="ALPHA-AMYLASE FAMILY MEMBER"/>
    <property type="match status" value="1"/>
</dbReference>